<gene>
    <name evidence="1" type="primary">moaD</name>
    <name evidence="1" type="ORF">B9G39_05725</name>
</gene>
<organism evidence="1 2">
    <name type="scientific">Zooshikella ganghwensis</name>
    <dbReference type="NCBI Taxonomy" id="202772"/>
    <lineage>
        <taxon>Bacteria</taxon>
        <taxon>Pseudomonadati</taxon>
        <taxon>Pseudomonadota</taxon>
        <taxon>Gammaproteobacteria</taxon>
        <taxon>Oceanospirillales</taxon>
        <taxon>Zooshikellaceae</taxon>
        <taxon>Zooshikella</taxon>
    </lineage>
</organism>
<dbReference type="RefSeq" id="WP_094786397.1">
    <property type="nucleotide sequence ID" value="NZ_NDXW01000001.1"/>
</dbReference>
<accession>A0A4P9VLJ7</accession>
<reference evidence="1 2" key="1">
    <citation type="submission" date="2017-04" db="EMBL/GenBank/DDBJ databases">
        <title>Draft genome sequence of Zooshikella ganghwensis VG4 isolated from Red Sea sediments.</title>
        <authorList>
            <person name="Rehman Z."/>
            <person name="Alam I."/>
            <person name="Kamau A."/>
            <person name="Bajic V."/>
            <person name="Leiknes T."/>
        </authorList>
    </citation>
    <scope>NUCLEOTIDE SEQUENCE [LARGE SCALE GENOMIC DNA]</scope>
    <source>
        <strain evidence="1 2">VG4</strain>
    </source>
</reference>
<dbReference type="Proteomes" id="UP000257039">
    <property type="component" value="Unassembled WGS sequence"/>
</dbReference>
<name>A0A4P9VLJ7_9GAMM</name>
<sequence length="84" mass="9466">MINVLFFGQLREQLDCDALTIDLDKLPVKTIDELIKLLSQRGELWQQLLQQETTLVACNHEVVKRQASIKVGDEVAFFPPVTGG</sequence>
<dbReference type="Pfam" id="PF02597">
    <property type="entry name" value="ThiS"/>
    <property type="match status" value="1"/>
</dbReference>
<dbReference type="NCBIfam" id="TIGR01682">
    <property type="entry name" value="moaD"/>
    <property type="match status" value="1"/>
</dbReference>
<evidence type="ECO:0000313" key="2">
    <source>
        <dbReference type="Proteomes" id="UP000257039"/>
    </source>
</evidence>
<dbReference type="CDD" id="cd00754">
    <property type="entry name" value="Ubl_MoaD"/>
    <property type="match status" value="1"/>
</dbReference>
<proteinExistence type="predicted"/>
<evidence type="ECO:0000313" key="1">
    <source>
        <dbReference type="EMBL" id="RDH42990.1"/>
    </source>
</evidence>
<dbReference type="SUPFAM" id="SSF54285">
    <property type="entry name" value="MoaD/ThiS"/>
    <property type="match status" value="1"/>
</dbReference>
<comment type="caution">
    <text evidence="1">The sequence shown here is derived from an EMBL/GenBank/DDBJ whole genome shotgun (WGS) entry which is preliminary data.</text>
</comment>
<dbReference type="Gene3D" id="3.10.20.30">
    <property type="match status" value="1"/>
</dbReference>
<dbReference type="InterPro" id="IPR016155">
    <property type="entry name" value="Mopterin_synth/thiamin_S_b"/>
</dbReference>
<keyword evidence="2" id="KW-1185">Reference proteome</keyword>
<dbReference type="InterPro" id="IPR012675">
    <property type="entry name" value="Beta-grasp_dom_sf"/>
</dbReference>
<dbReference type="EMBL" id="NDXW01000001">
    <property type="protein sequence ID" value="RDH42990.1"/>
    <property type="molecule type" value="Genomic_DNA"/>
</dbReference>
<dbReference type="InterPro" id="IPR003749">
    <property type="entry name" value="ThiS/MoaD-like"/>
</dbReference>
<dbReference type="AlphaFoldDB" id="A0A4P9VLJ7"/>
<protein>
    <submittedName>
        <fullName evidence="1">Molybdopterin converting factor subunit 1</fullName>
    </submittedName>
</protein>